<name>A0A6G4TVR5_9ACTN</name>
<keyword evidence="1" id="KW-1133">Transmembrane helix</keyword>
<evidence type="ECO:0000313" key="2">
    <source>
        <dbReference type="EMBL" id="NGN63208.1"/>
    </source>
</evidence>
<protein>
    <submittedName>
        <fullName evidence="2">Uncharacterized protein</fullName>
    </submittedName>
</protein>
<reference evidence="2 3" key="1">
    <citation type="submission" date="2020-02" db="EMBL/GenBank/DDBJ databases">
        <title>Whole-genome analyses of novel actinobacteria.</title>
        <authorList>
            <person name="Sahin N."/>
        </authorList>
    </citation>
    <scope>NUCLEOTIDE SEQUENCE [LARGE SCALE GENOMIC DNA]</scope>
    <source>
        <strain evidence="2 3">A7024</strain>
    </source>
</reference>
<sequence length="64" mass="6799">MLTTQWYVARAMVLDRYYRAKNSDDGVTTTEVALITGALLTAGGLLIAAVKTKLAEKIGIINGG</sequence>
<dbReference type="AlphaFoldDB" id="A0A6G4TVR5"/>
<comment type="caution">
    <text evidence="2">The sequence shown here is derived from an EMBL/GenBank/DDBJ whole genome shotgun (WGS) entry which is preliminary data.</text>
</comment>
<dbReference type="EMBL" id="JAAKZV010000010">
    <property type="protein sequence ID" value="NGN63208.1"/>
    <property type="molecule type" value="Genomic_DNA"/>
</dbReference>
<feature type="transmembrane region" description="Helical" evidence="1">
    <location>
        <begin position="32"/>
        <end position="50"/>
    </location>
</feature>
<dbReference type="Proteomes" id="UP000481583">
    <property type="component" value="Unassembled WGS sequence"/>
</dbReference>
<evidence type="ECO:0000256" key="1">
    <source>
        <dbReference type="SAM" id="Phobius"/>
    </source>
</evidence>
<proteinExistence type="predicted"/>
<keyword evidence="1" id="KW-0472">Membrane</keyword>
<gene>
    <name evidence="2" type="ORF">G5C51_04700</name>
</gene>
<dbReference type="RefSeq" id="WP_165231910.1">
    <property type="nucleotide sequence ID" value="NZ_JAAKZV010000010.1"/>
</dbReference>
<organism evidence="2 3">
    <name type="scientific">Streptomyces coryli</name>
    <dbReference type="NCBI Taxonomy" id="1128680"/>
    <lineage>
        <taxon>Bacteria</taxon>
        <taxon>Bacillati</taxon>
        <taxon>Actinomycetota</taxon>
        <taxon>Actinomycetes</taxon>
        <taxon>Kitasatosporales</taxon>
        <taxon>Streptomycetaceae</taxon>
        <taxon>Streptomyces</taxon>
    </lineage>
</organism>
<keyword evidence="3" id="KW-1185">Reference proteome</keyword>
<keyword evidence="1" id="KW-0812">Transmembrane</keyword>
<evidence type="ECO:0000313" key="3">
    <source>
        <dbReference type="Proteomes" id="UP000481583"/>
    </source>
</evidence>
<accession>A0A6G4TVR5</accession>